<evidence type="ECO:0008006" key="4">
    <source>
        <dbReference type="Google" id="ProtNLM"/>
    </source>
</evidence>
<dbReference type="Proteomes" id="UP000050852">
    <property type="component" value="Unassembled WGS sequence"/>
</dbReference>
<evidence type="ECO:0000313" key="3">
    <source>
        <dbReference type="Proteomes" id="UP000050852"/>
    </source>
</evidence>
<proteinExistence type="predicted"/>
<evidence type="ECO:0000256" key="1">
    <source>
        <dbReference type="SAM" id="SignalP"/>
    </source>
</evidence>
<gene>
    <name evidence="2" type="ORF">TX23_18450</name>
</gene>
<name>A0A0R3AJ93_9PSED</name>
<dbReference type="PROSITE" id="PS51257">
    <property type="entry name" value="PROKAR_LIPOPROTEIN"/>
    <property type="match status" value="1"/>
</dbReference>
<feature type="chain" id="PRO_5006431711" description="Lipoprotein" evidence="1">
    <location>
        <begin position="26"/>
        <end position="78"/>
    </location>
</feature>
<feature type="signal peptide" evidence="1">
    <location>
        <begin position="1"/>
        <end position="25"/>
    </location>
</feature>
<organism evidence="2 3">
    <name type="scientific">Pseudomonas paralactis</name>
    <dbReference type="NCBI Taxonomy" id="1615673"/>
    <lineage>
        <taxon>Bacteria</taxon>
        <taxon>Pseudomonadati</taxon>
        <taxon>Pseudomonadota</taxon>
        <taxon>Gammaproteobacteria</taxon>
        <taxon>Pseudomonadales</taxon>
        <taxon>Pseudomonadaceae</taxon>
        <taxon>Pseudomonas</taxon>
    </lineage>
</organism>
<dbReference type="EMBL" id="JYLN01000007">
    <property type="protein sequence ID" value="KRP70625.1"/>
    <property type="molecule type" value="Genomic_DNA"/>
</dbReference>
<protein>
    <recommendedName>
        <fullName evidence="4">Lipoprotein</fullName>
    </recommendedName>
</protein>
<evidence type="ECO:0000313" key="2">
    <source>
        <dbReference type="EMBL" id="KRP70625.1"/>
    </source>
</evidence>
<sequence>MLRRLTLLVPLMIMLSLCGCFSSHAAQAGMITAMMAAEFTNAADPFRIPLPIDLPLRAQRVQQALFSRCCCTDAVHIR</sequence>
<reference evidence="2 3" key="1">
    <citation type="submission" date="2015-02" db="EMBL/GenBank/DDBJ databases">
        <title>Two Pseudomonas sp. nov., isolated from raw milk.</title>
        <authorList>
            <person name="Wenning M."/>
            <person name="von Neubeck M."/>
            <person name="Huptas C."/>
            <person name="Scherer S."/>
        </authorList>
    </citation>
    <scope>NUCLEOTIDE SEQUENCE [LARGE SCALE GENOMIC DNA]</scope>
    <source>
        <strain evidence="2 3">DSM 29164</strain>
    </source>
</reference>
<comment type="caution">
    <text evidence="2">The sequence shown here is derived from an EMBL/GenBank/DDBJ whole genome shotgun (WGS) entry which is preliminary data.</text>
</comment>
<dbReference type="PATRIC" id="fig|1615673.3.peg.4808"/>
<accession>A0A0R3AJ93</accession>
<keyword evidence="1" id="KW-0732">Signal</keyword>
<dbReference type="AlphaFoldDB" id="A0A0R3AJ93"/>